<keyword evidence="2" id="KW-1185">Reference proteome</keyword>
<organism evidence="1 2">
    <name type="scientific">Agathobaculum ammoniilyticum</name>
    <dbReference type="NCBI Taxonomy" id="2981778"/>
    <lineage>
        <taxon>Bacteria</taxon>
        <taxon>Bacillati</taxon>
        <taxon>Bacillota</taxon>
        <taxon>Clostridia</taxon>
        <taxon>Eubacteriales</taxon>
        <taxon>Butyricicoccaceae</taxon>
        <taxon>Agathobaculum</taxon>
    </lineage>
</organism>
<evidence type="ECO:0000313" key="2">
    <source>
        <dbReference type="Proteomes" id="UP001652397"/>
    </source>
</evidence>
<accession>A0ABT2U460</accession>
<evidence type="ECO:0000313" key="1">
    <source>
        <dbReference type="EMBL" id="MCU6788619.1"/>
    </source>
</evidence>
<dbReference type="EMBL" id="JAOQJE010000004">
    <property type="protein sequence ID" value="MCU6788619.1"/>
    <property type="molecule type" value="Genomic_DNA"/>
</dbReference>
<gene>
    <name evidence="1" type="ORF">OCV66_05870</name>
</gene>
<reference evidence="1 2" key="1">
    <citation type="journal article" date="2021" name="ISME Commun">
        <title>Automated analysis of genomic sequences facilitates high-throughput and comprehensive description of bacteria.</title>
        <authorList>
            <person name="Hitch T.C.A."/>
        </authorList>
    </citation>
    <scope>NUCLEOTIDE SEQUENCE [LARGE SCALE GENOMIC DNA]</scope>
    <source>
        <strain evidence="1 2">Sanger_34</strain>
    </source>
</reference>
<name>A0ABT2U460_9FIRM</name>
<comment type="caution">
    <text evidence="1">The sequence shown here is derived from an EMBL/GenBank/DDBJ whole genome shotgun (WGS) entry which is preliminary data.</text>
</comment>
<dbReference type="RefSeq" id="WP_147573947.1">
    <property type="nucleotide sequence ID" value="NZ_JAOQJE010000004.1"/>
</dbReference>
<protein>
    <submittedName>
        <fullName evidence="1">Uncharacterized protein</fullName>
    </submittedName>
</protein>
<sequence>MQQAGVTAGTGGWMRFQARVSYTGSQLRGKSITISPEAGEMIRVEDKNGIVQLVNPVEVGSNTLSIGVTSPQYGQALMMYTASYLGIPTASAMSAYLSAVQLGTLEA</sequence>
<dbReference type="Proteomes" id="UP001652397">
    <property type="component" value="Unassembled WGS sequence"/>
</dbReference>
<proteinExistence type="predicted"/>